<dbReference type="EMBL" id="JAOYFB010000037">
    <property type="protein sequence ID" value="KAK4025037.1"/>
    <property type="molecule type" value="Genomic_DNA"/>
</dbReference>
<evidence type="ECO:0000313" key="2">
    <source>
        <dbReference type="EMBL" id="KAK4025037.1"/>
    </source>
</evidence>
<protein>
    <submittedName>
        <fullName evidence="2">Uncharacterized protein</fullName>
    </submittedName>
</protein>
<feature type="region of interest" description="Disordered" evidence="1">
    <location>
        <begin position="18"/>
        <end position="37"/>
    </location>
</feature>
<keyword evidence="3" id="KW-1185">Reference proteome</keyword>
<gene>
    <name evidence="2" type="ORF">OUZ56_010542</name>
</gene>
<accession>A0ABR0AIU8</accession>
<proteinExistence type="predicted"/>
<evidence type="ECO:0000313" key="3">
    <source>
        <dbReference type="Proteomes" id="UP001234178"/>
    </source>
</evidence>
<dbReference type="Proteomes" id="UP001234178">
    <property type="component" value="Unassembled WGS sequence"/>
</dbReference>
<reference evidence="2 3" key="1">
    <citation type="journal article" date="2023" name="Nucleic Acids Res.">
        <title>The hologenome of Daphnia magna reveals possible DNA methylation and microbiome-mediated evolution of the host genome.</title>
        <authorList>
            <person name="Chaturvedi A."/>
            <person name="Li X."/>
            <person name="Dhandapani V."/>
            <person name="Marshall H."/>
            <person name="Kissane S."/>
            <person name="Cuenca-Cambronero M."/>
            <person name="Asole G."/>
            <person name="Calvet F."/>
            <person name="Ruiz-Romero M."/>
            <person name="Marangio P."/>
            <person name="Guigo R."/>
            <person name="Rago D."/>
            <person name="Mirbahai L."/>
            <person name="Eastwood N."/>
            <person name="Colbourne J.K."/>
            <person name="Zhou J."/>
            <person name="Mallon E."/>
            <person name="Orsini L."/>
        </authorList>
    </citation>
    <scope>NUCLEOTIDE SEQUENCE [LARGE SCALE GENOMIC DNA]</scope>
    <source>
        <strain evidence="2">LRV0_1</strain>
    </source>
</reference>
<name>A0ABR0AIU8_9CRUS</name>
<sequence>MNWSSNNIVKTLAALKTSQHRLQQPRPPSIPSLSDGPYTATIPQPNVLSITATLKKGDLFSLLGSMVTAVTLSSNGMNHIEQAYTPMKPTLQLL</sequence>
<organism evidence="2 3">
    <name type="scientific">Daphnia magna</name>
    <dbReference type="NCBI Taxonomy" id="35525"/>
    <lineage>
        <taxon>Eukaryota</taxon>
        <taxon>Metazoa</taxon>
        <taxon>Ecdysozoa</taxon>
        <taxon>Arthropoda</taxon>
        <taxon>Crustacea</taxon>
        <taxon>Branchiopoda</taxon>
        <taxon>Diplostraca</taxon>
        <taxon>Cladocera</taxon>
        <taxon>Anomopoda</taxon>
        <taxon>Daphniidae</taxon>
        <taxon>Daphnia</taxon>
    </lineage>
</organism>
<comment type="caution">
    <text evidence="2">The sequence shown here is derived from an EMBL/GenBank/DDBJ whole genome shotgun (WGS) entry which is preliminary data.</text>
</comment>
<evidence type="ECO:0000256" key="1">
    <source>
        <dbReference type="SAM" id="MobiDB-lite"/>
    </source>
</evidence>